<dbReference type="GO" id="GO:0031251">
    <property type="term" value="C:PAN complex"/>
    <property type="evidence" value="ECO:0007669"/>
    <property type="project" value="TreeGrafter"/>
</dbReference>
<dbReference type="FunFam" id="2.130.10.10:FF:000421">
    <property type="entry name" value="PAN2-PAN3 deadenylation complex catalytic subunit PAN2"/>
    <property type="match status" value="1"/>
</dbReference>
<organism evidence="4">
    <name type="scientific">Enterobius vermicularis</name>
    <name type="common">Human pinworm</name>
    <dbReference type="NCBI Taxonomy" id="51028"/>
    <lineage>
        <taxon>Eukaryota</taxon>
        <taxon>Metazoa</taxon>
        <taxon>Ecdysozoa</taxon>
        <taxon>Nematoda</taxon>
        <taxon>Chromadorea</taxon>
        <taxon>Rhabditida</taxon>
        <taxon>Spirurina</taxon>
        <taxon>Oxyuridomorpha</taxon>
        <taxon>Oxyuroidea</taxon>
        <taxon>Oxyuridae</taxon>
        <taxon>Enterobius</taxon>
    </lineage>
</organism>
<dbReference type="InterPro" id="IPR028889">
    <property type="entry name" value="USP"/>
</dbReference>
<evidence type="ECO:0000313" key="2">
    <source>
        <dbReference type="EMBL" id="VDD96501.1"/>
    </source>
</evidence>
<dbReference type="InterPro" id="IPR012337">
    <property type="entry name" value="RNaseH-like_sf"/>
</dbReference>
<dbReference type="SUPFAM" id="SSF50978">
    <property type="entry name" value="WD40 repeat-like"/>
    <property type="match status" value="1"/>
</dbReference>
<name>A0A0N4VM54_ENTVE</name>
<dbReference type="PANTHER" id="PTHR15728:SF0">
    <property type="entry name" value="PAN2-PAN3 DEADENYLATION COMPLEX CATALYTIC SUBUNIT PAN2"/>
    <property type="match status" value="1"/>
</dbReference>
<dbReference type="Pfam" id="PF13423">
    <property type="entry name" value="UCH_1"/>
    <property type="match status" value="1"/>
</dbReference>
<reference evidence="4" key="1">
    <citation type="submission" date="2017-02" db="UniProtKB">
        <authorList>
            <consortium name="WormBaseParasite"/>
        </authorList>
    </citation>
    <scope>IDENTIFICATION</scope>
</reference>
<evidence type="ECO:0000313" key="3">
    <source>
        <dbReference type="Proteomes" id="UP000274131"/>
    </source>
</evidence>
<dbReference type="Pfam" id="PF00929">
    <property type="entry name" value="RNase_T"/>
    <property type="match status" value="1"/>
</dbReference>
<dbReference type="Gene3D" id="3.30.420.10">
    <property type="entry name" value="Ribonuclease H-like superfamily/Ribonuclease H"/>
    <property type="match status" value="1"/>
</dbReference>
<dbReference type="InterPro" id="IPR036397">
    <property type="entry name" value="RNaseH_sf"/>
</dbReference>
<dbReference type="InterPro" id="IPR015943">
    <property type="entry name" value="WD40/YVTN_repeat-like_dom_sf"/>
</dbReference>
<gene>
    <name evidence="2" type="ORF">EVEC_LOCUS11252</name>
</gene>
<dbReference type="FunFam" id="3.30.420.10:FF:000175">
    <property type="entry name" value="RNA exonuclease 5"/>
    <property type="match status" value="1"/>
</dbReference>
<dbReference type="Proteomes" id="UP000274131">
    <property type="component" value="Unassembled WGS sequence"/>
</dbReference>
<accession>A0A0N4VM54</accession>
<dbReference type="InterPro" id="IPR013520">
    <property type="entry name" value="Ribonucl_H"/>
</dbReference>
<dbReference type="SUPFAM" id="SSF53098">
    <property type="entry name" value="Ribonuclease H-like"/>
    <property type="match status" value="1"/>
</dbReference>
<dbReference type="EMBL" id="UXUI01011770">
    <property type="protein sequence ID" value="VDD96501.1"/>
    <property type="molecule type" value="Genomic_DNA"/>
</dbReference>
<evidence type="ECO:0000313" key="4">
    <source>
        <dbReference type="WBParaSite" id="EVEC_0001200501-mRNA-1"/>
    </source>
</evidence>
<sequence length="1139" mass="128311">MFEAPAVVAEQVVPDNANNALRIPEGGFALLSHIMQNTLTNGVTSLAFDPFEELLWSGNSSGRVVSYYSPQLERYTSFVSTSSVVRDILSTEAIVLSLTQERLRGFRRQGLPLFTHKSENMVDMTCIHRLSNAPHTVLLGGNQQKIIQLDLEMQKETRIVHLKQKDCLEFRSNQKFLFSSDSDGNITLRNLSTIDAIHAIQAHQGAVSDFDICGNRLITCGYSPRMGNLLADRFLMVYDLRTLRALPLVPLSIPPTFCRFLPSYSDSRIMVASQAGQLLIMDLNKPAGIPIQLDTNGLAVFSVSVSSSRQCIAFGDQAGFIHLFSDRMQPVFNESSWETEFPEQSIYGPSMEIDDTQTPYAAFLLPFTVDDTYLSDWPEELCQKAFRKPDPIPKQILDSIRMVQFVGYAPNPRAGTPLCKFNVKPYSDEVSSTVNDNHNGKPVHENSPPPIPKFYRRVHVQPSKYNNEEFDYVRYNHTEYIPVECYPSLPQANAVLLALFHITSVQNYFLKHMCATDYCLSCEIGFLYRMLIDRSPTQPASVTNFVRSLRSMSEYGHLFAANSANKFMQKTRAFIGALFQRLYEVPFDYFDKLIKQEINDVDTDFLKNHDVEFSMNNRCIRCSEQFQTQCSQLCIPLAYPTNGGDKIRFYQLMEKSLNCPGQSEAICQKCEKRARITSTRRVSKLSQLLLIDTSVVTDSEKNFWNVQLQAFERKPASKLNSSSSTSALERVAKVCRYGEECKKPFCKYSHNGDGKGEASDYEDVTNVPGAEDNTWMHYLPEEVHIKVSDGICSVSESMSEGSVSYSLRTAVFAIGEGGVDAEPTHLVTAIRPRTETCAALHLSPNTSGQKIFEDRGWIVFNDFVVTKVTENEALHIDANWKLPCLLCYVQTEMDRNTVPQARVQISPHQWDNNSLKDQILNGMDVERLPKKGDIVAIDAEFVTINQETLRTVARVSCVRDDSSCLLDAYIQPCCTDKVIDYLTAWSGIEAADLDPNVSTRNLTTLKDVYLKLLYLVQEGVIFVGHGLSNDFKALNIYVPPDQVRDTVHLFHLATQRMISLQFLAWHIFGESIQQTSHDSVEDARMALRLYKKFEELKADGSLDSVIAELYETGKRLNWKIGGISGVTSNTEETPAQAAL</sequence>
<dbReference type="Gene3D" id="2.130.10.10">
    <property type="entry name" value="YVTN repeat-like/Quinoprotein amine dehydrogenase"/>
    <property type="match status" value="1"/>
</dbReference>
<dbReference type="PANTHER" id="PTHR15728">
    <property type="entry name" value="DEADENYLATION COMPLEX CATALYTIC SUBUNIT PAN2"/>
    <property type="match status" value="1"/>
</dbReference>
<dbReference type="GO" id="GO:0004535">
    <property type="term" value="F:poly(A)-specific ribonuclease activity"/>
    <property type="evidence" value="ECO:0007669"/>
    <property type="project" value="TreeGrafter"/>
</dbReference>
<evidence type="ECO:0000259" key="1">
    <source>
        <dbReference type="PROSITE" id="PS50235"/>
    </source>
</evidence>
<dbReference type="GO" id="GO:0003676">
    <property type="term" value="F:nucleic acid binding"/>
    <property type="evidence" value="ECO:0007669"/>
    <property type="project" value="InterPro"/>
</dbReference>
<dbReference type="InterPro" id="IPR038765">
    <property type="entry name" value="Papain-like_cys_pep_sf"/>
</dbReference>
<dbReference type="GO" id="GO:0000932">
    <property type="term" value="C:P-body"/>
    <property type="evidence" value="ECO:0007669"/>
    <property type="project" value="TreeGrafter"/>
</dbReference>
<dbReference type="STRING" id="51028.A0A0N4VM54"/>
<dbReference type="InterPro" id="IPR048841">
    <property type="entry name" value="PAN2_N"/>
</dbReference>
<dbReference type="InterPro" id="IPR028881">
    <property type="entry name" value="PAN2_UCH_dom"/>
</dbReference>
<feature type="domain" description="USP" evidence="1">
    <location>
        <begin position="481"/>
        <end position="891"/>
    </location>
</feature>
<dbReference type="InterPro" id="IPR036322">
    <property type="entry name" value="WD40_repeat_dom_sf"/>
</dbReference>
<dbReference type="AlphaFoldDB" id="A0A0N4VM54"/>
<dbReference type="SUPFAM" id="SSF54001">
    <property type="entry name" value="Cysteine proteinases"/>
    <property type="match status" value="1"/>
</dbReference>
<reference evidence="2 3" key="2">
    <citation type="submission" date="2018-10" db="EMBL/GenBank/DDBJ databases">
        <authorList>
            <consortium name="Pathogen Informatics"/>
        </authorList>
    </citation>
    <scope>NUCLEOTIDE SEQUENCE [LARGE SCALE GENOMIC DNA]</scope>
</reference>
<dbReference type="GO" id="GO:0000289">
    <property type="term" value="P:nuclear-transcribed mRNA poly(A) tail shortening"/>
    <property type="evidence" value="ECO:0007669"/>
    <property type="project" value="TreeGrafter"/>
</dbReference>
<keyword evidence="3" id="KW-1185">Reference proteome</keyword>
<dbReference type="PROSITE" id="PS50235">
    <property type="entry name" value="USP_3"/>
    <property type="match status" value="1"/>
</dbReference>
<dbReference type="WBParaSite" id="EVEC_0001200501-mRNA-1">
    <property type="protein sequence ID" value="EVEC_0001200501-mRNA-1"/>
    <property type="gene ID" value="EVEC_0001200501"/>
</dbReference>
<dbReference type="Pfam" id="PF20770">
    <property type="entry name" value="PAN2_N"/>
    <property type="match status" value="1"/>
</dbReference>
<proteinExistence type="predicted"/>
<dbReference type="InterPro" id="IPR050785">
    <property type="entry name" value="PAN2-PAN3_catalytic_subunit"/>
</dbReference>
<dbReference type="SMART" id="SM00479">
    <property type="entry name" value="EXOIII"/>
    <property type="match status" value="1"/>
</dbReference>
<protein>
    <submittedName>
        <fullName evidence="4">USP domain-containing protein</fullName>
    </submittedName>
</protein>
<dbReference type="OrthoDB" id="16516at2759"/>
<dbReference type="Gene3D" id="3.90.70.10">
    <property type="entry name" value="Cysteine proteinases"/>
    <property type="match status" value="1"/>
</dbReference>